<organism evidence="1 2">
    <name type="scientific">Cronobacter condimenti 1330</name>
    <dbReference type="NCBI Taxonomy" id="1073999"/>
    <lineage>
        <taxon>Bacteria</taxon>
        <taxon>Pseudomonadati</taxon>
        <taxon>Pseudomonadota</taxon>
        <taxon>Gammaproteobacteria</taxon>
        <taxon>Enterobacterales</taxon>
        <taxon>Enterobacteriaceae</taxon>
        <taxon>Cronobacter</taxon>
    </lineage>
</organism>
<dbReference type="AlphaFoldDB" id="K8AC50"/>
<name>K8AC50_9ENTR</name>
<proteinExistence type="predicted"/>
<evidence type="ECO:0000313" key="2">
    <source>
        <dbReference type="Proteomes" id="UP000009340"/>
    </source>
</evidence>
<gene>
    <name evidence="1" type="ORF">BN137_2741</name>
</gene>
<protein>
    <submittedName>
        <fullName evidence="1">Uncharacterized protein</fullName>
    </submittedName>
</protein>
<dbReference type="EMBL" id="CAKW01000102">
    <property type="protein sequence ID" value="CCJ73364.1"/>
    <property type="molecule type" value="Genomic_DNA"/>
</dbReference>
<sequence length="40" mass="4558">MCGISNIQHVNNGFSCVRRVENADFLETFQRYLVFAHLAG</sequence>
<dbReference type="Proteomes" id="UP000009340">
    <property type="component" value="Unassembled WGS sequence"/>
</dbReference>
<evidence type="ECO:0000313" key="1">
    <source>
        <dbReference type="EMBL" id="CCJ73364.1"/>
    </source>
</evidence>
<comment type="caution">
    <text evidence="1">The sequence shown here is derived from an EMBL/GenBank/DDBJ whole genome shotgun (WGS) entry which is preliminary data.</text>
</comment>
<reference evidence="1" key="1">
    <citation type="submission" date="2012-07" db="EMBL/GenBank/DDBJ databases">
        <authorList>
            <person name="Cummings C."/>
        </authorList>
    </citation>
    <scope>NUCLEOTIDE SEQUENCE</scope>
    <source>
        <strain evidence="1">1330</strain>
    </source>
</reference>
<accession>K8AC50</accession>